<dbReference type="EMBL" id="JACHEO010000008">
    <property type="protein sequence ID" value="MBB5348053.1"/>
    <property type="molecule type" value="Genomic_DNA"/>
</dbReference>
<name>A0A840UTH3_9BACT</name>
<organism evidence="1 2">
    <name type="scientific">Desulfoprunum benzoelyticum</name>
    <dbReference type="NCBI Taxonomy" id="1506996"/>
    <lineage>
        <taxon>Bacteria</taxon>
        <taxon>Pseudomonadati</taxon>
        <taxon>Thermodesulfobacteriota</taxon>
        <taxon>Desulfobulbia</taxon>
        <taxon>Desulfobulbales</taxon>
        <taxon>Desulfobulbaceae</taxon>
        <taxon>Desulfoprunum</taxon>
    </lineage>
</organism>
<comment type="caution">
    <text evidence="1">The sequence shown here is derived from an EMBL/GenBank/DDBJ whole genome shotgun (WGS) entry which is preliminary data.</text>
</comment>
<reference evidence="1 2" key="1">
    <citation type="submission" date="2020-08" db="EMBL/GenBank/DDBJ databases">
        <title>Genomic Encyclopedia of Type Strains, Phase IV (KMG-IV): sequencing the most valuable type-strain genomes for metagenomic binning, comparative biology and taxonomic classification.</title>
        <authorList>
            <person name="Goeker M."/>
        </authorList>
    </citation>
    <scope>NUCLEOTIDE SEQUENCE [LARGE SCALE GENOMIC DNA]</scope>
    <source>
        <strain evidence="1 2">DSM 28570</strain>
    </source>
</reference>
<sequence>MTTLKDIKDKELIEKGTKILFKELGYADTIRFLTIPRDIREESVKRHRKWQKGLDKETFFNEVFRNQN</sequence>
<evidence type="ECO:0000313" key="2">
    <source>
        <dbReference type="Proteomes" id="UP000539642"/>
    </source>
</evidence>
<proteinExistence type="predicted"/>
<accession>A0A840UTH3</accession>
<keyword evidence="2" id="KW-1185">Reference proteome</keyword>
<protein>
    <submittedName>
        <fullName evidence="1">Uncharacterized protein</fullName>
    </submittedName>
</protein>
<gene>
    <name evidence="1" type="ORF">HNQ81_001784</name>
</gene>
<dbReference type="Proteomes" id="UP000539642">
    <property type="component" value="Unassembled WGS sequence"/>
</dbReference>
<dbReference type="AlphaFoldDB" id="A0A840UTH3"/>
<evidence type="ECO:0000313" key="1">
    <source>
        <dbReference type="EMBL" id="MBB5348053.1"/>
    </source>
</evidence>
<dbReference type="RefSeq" id="WP_183350413.1">
    <property type="nucleotide sequence ID" value="NZ_JACHEO010000008.1"/>
</dbReference>